<dbReference type="PROSITE" id="PS00943">
    <property type="entry name" value="UBIA"/>
    <property type="match status" value="1"/>
</dbReference>
<gene>
    <name evidence="11" type="primary">ubiA</name>
    <name evidence="13" type="ORF">AOQ87_00365</name>
</gene>
<keyword evidence="14" id="KW-1185">Reference proteome</keyword>
<protein>
    <recommendedName>
        <fullName evidence="11 12">4-hydroxybenzoate octaprenyltransferase</fullName>
        <ecNumber evidence="11 12">2.5.1.39</ecNumber>
    </recommendedName>
    <alternativeName>
        <fullName evidence="11">4-HB polyprenyltransferase</fullName>
    </alternativeName>
</protein>
<feature type="transmembrane region" description="Helical" evidence="11">
    <location>
        <begin position="143"/>
        <end position="161"/>
    </location>
</feature>
<evidence type="ECO:0000313" key="13">
    <source>
        <dbReference type="EMBL" id="ARC53159.1"/>
    </source>
</evidence>
<feature type="transmembrane region" description="Helical" evidence="11">
    <location>
        <begin position="213"/>
        <end position="234"/>
    </location>
</feature>
<dbReference type="EMBL" id="CP012839">
    <property type="protein sequence ID" value="ARC53159.1"/>
    <property type="molecule type" value="Genomic_DNA"/>
</dbReference>
<organism evidence="13 14">
    <name type="scientific">Candidatus Riesia pediculischaeffi</name>
    <dbReference type="NCBI Taxonomy" id="428411"/>
    <lineage>
        <taxon>Bacteria</taxon>
        <taxon>Pseudomonadati</taxon>
        <taxon>Pseudomonadota</taxon>
        <taxon>Gammaproteobacteria</taxon>
        <taxon>Enterobacterales</taxon>
        <taxon>Enterobacteriaceae</taxon>
        <taxon>Candidatus Riesia</taxon>
    </lineage>
</organism>
<evidence type="ECO:0000256" key="5">
    <source>
        <dbReference type="ARBA" id="ARBA00022519"/>
    </source>
</evidence>
<comment type="subcellular location">
    <subcellularLocation>
        <location evidence="11">Cell inner membrane</location>
        <topology evidence="11">Multi-pass membrane protein</topology>
    </subcellularLocation>
    <subcellularLocation>
        <location evidence="2">Membrane</location>
        <topology evidence="2">Multi-pass membrane protein</topology>
    </subcellularLocation>
</comment>
<dbReference type="InterPro" id="IPR044878">
    <property type="entry name" value="UbiA_sf"/>
</dbReference>
<dbReference type="CDD" id="cd13959">
    <property type="entry name" value="PT_UbiA_COQ2"/>
    <property type="match status" value="1"/>
</dbReference>
<keyword evidence="8 11" id="KW-0812">Transmembrane</keyword>
<feature type="transmembrane region" description="Helical" evidence="11">
    <location>
        <begin position="272"/>
        <end position="291"/>
    </location>
</feature>
<dbReference type="UniPathway" id="UPA00232"/>
<accession>A0A1V0HK15</accession>
<dbReference type="InterPro" id="IPR030470">
    <property type="entry name" value="UbiA_prenylTrfase_CS"/>
</dbReference>
<dbReference type="InterPro" id="IPR006370">
    <property type="entry name" value="HB_polyprenyltransferase-like"/>
</dbReference>
<keyword evidence="9 11" id="KW-1133">Transmembrane helix</keyword>
<evidence type="ECO:0000256" key="3">
    <source>
        <dbReference type="ARBA" id="ARBA00005985"/>
    </source>
</evidence>
<comment type="cofactor">
    <cofactor evidence="1 11">
        <name>Mg(2+)</name>
        <dbReference type="ChEBI" id="CHEBI:18420"/>
    </cofactor>
</comment>
<comment type="catalytic activity">
    <reaction evidence="11">
        <text>all-trans-octaprenyl diphosphate + 4-hydroxybenzoate = 4-hydroxy-3-(all-trans-octaprenyl)benzoate + diphosphate</text>
        <dbReference type="Rhea" id="RHEA:27782"/>
        <dbReference type="ChEBI" id="CHEBI:1617"/>
        <dbReference type="ChEBI" id="CHEBI:17879"/>
        <dbReference type="ChEBI" id="CHEBI:33019"/>
        <dbReference type="ChEBI" id="CHEBI:57711"/>
        <dbReference type="EC" id="2.5.1.39"/>
    </reaction>
</comment>
<feature type="transmembrane region" description="Helical" evidence="11">
    <location>
        <begin position="21"/>
        <end position="42"/>
    </location>
</feature>
<feature type="transmembrane region" description="Helical" evidence="11">
    <location>
        <begin position="173"/>
        <end position="193"/>
    </location>
</feature>
<proteinExistence type="inferred from homology"/>
<keyword evidence="7 11" id="KW-0831">Ubiquinone biosynthesis</keyword>
<dbReference type="Pfam" id="PF01040">
    <property type="entry name" value="UbiA"/>
    <property type="match status" value="1"/>
</dbReference>
<evidence type="ECO:0000256" key="12">
    <source>
        <dbReference type="NCBIfam" id="TIGR01474"/>
    </source>
</evidence>
<dbReference type="Gene3D" id="1.10.357.140">
    <property type="entry name" value="UbiA prenyltransferase"/>
    <property type="match status" value="1"/>
</dbReference>
<evidence type="ECO:0000256" key="4">
    <source>
        <dbReference type="ARBA" id="ARBA00022475"/>
    </source>
</evidence>
<feature type="transmembrane region" description="Helical" evidence="11">
    <location>
        <begin position="48"/>
        <end position="72"/>
    </location>
</feature>
<comment type="function">
    <text evidence="11">Catalyzes the prenylation of para-hydroxybenzoate (PHB) with an all-trans polyprenyl group. Mediates the second step in the final reaction sequence of ubiquinone-8 (UQ-8) biosynthesis, which is the condensation of the polyisoprenoid side chain with PHB, generating the first membrane-bound Q intermediate 3-octaprenyl-4-hydroxybenzoate.</text>
</comment>
<dbReference type="STRING" id="428411.AOQ87_00365"/>
<dbReference type="GO" id="GO:0006744">
    <property type="term" value="P:ubiquinone biosynthetic process"/>
    <property type="evidence" value="ECO:0007669"/>
    <property type="project" value="UniProtKB-UniRule"/>
</dbReference>
<dbReference type="AlphaFoldDB" id="A0A1V0HK15"/>
<feature type="transmembrane region" description="Helical" evidence="11">
    <location>
        <begin position="93"/>
        <end position="112"/>
    </location>
</feature>
<dbReference type="PANTHER" id="PTHR11048:SF28">
    <property type="entry name" value="4-HYDROXYBENZOATE POLYPRENYLTRANSFERASE, MITOCHONDRIAL"/>
    <property type="match status" value="1"/>
</dbReference>
<evidence type="ECO:0000256" key="2">
    <source>
        <dbReference type="ARBA" id="ARBA00004141"/>
    </source>
</evidence>
<comment type="pathway">
    <text evidence="11">Cofactor biosynthesis; ubiquinone biosynthesis.</text>
</comment>
<evidence type="ECO:0000313" key="14">
    <source>
        <dbReference type="Proteomes" id="UP000242793"/>
    </source>
</evidence>
<dbReference type="PANTHER" id="PTHR11048">
    <property type="entry name" value="PRENYLTRANSFERASES"/>
    <property type="match status" value="1"/>
</dbReference>
<reference evidence="13 14" key="1">
    <citation type="submission" date="2015-10" db="EMBL/GenBank/DDBJ databases">
        <title>Survey of human and primate louse endosymbionts.</title>
        <authorList>
            <person name="Boyd B.M."/>
        </authorList>
    </citation>
    <scope>NUCLEOTIDE SEQUENCE [LARGE SCALE GENOMIC DNA]</scope>
    <source>
        <strain evidence="13 14">PTSK</strain>
    </source>
</reference>
<dbReference type="NCBIfam" id="TIGR01474">
    <property type="entry name" value="ubiA_proteo"/>
    <property type="match status" value="1"/>
</dbReference>
<dbReference type="Gene3D" id="1.20.120.1780">
    <property type="entry name" value="UbiA prenyltransferase"/>
    <property type="match status" value="1"/>
</dbReference>
<keyword evidence="10 11" id="KW-0472">Membrane</keyword>
<keyword evidence="6 11" id="KW-0808">Transferase</keyword>
<evidence type="ECO:0000256" key="8">
    <source>
        <dbReference type="ARBA" id="ARBA00022692"/>
    </source>
</evidence>
<evidence type="ECO:0000256" key="10">
    <source>
        <dbReference type="ARBA" id="ARBA00023136"/>
    </source>
</evidence>
<keyword evidence="4 11" id="KW-1003">Cell membrane</keyword>
<dbReference type="RefSeq" id="WP_080626455.1">
    <property type="nucleotide sequence ID" value="NZ_CP012839.1"/>
</dbReference>
<dbReference type="InterPro" id="IPR039653">
    <property type="entry name" value="Prenyltransferase"/>
</dbReference>
<dbReference type="Proteomes" id="UP000242793">
    <property type="component" value="Chromosome"/>
</dbReference>
<keyword evidence="11" id="KW-0460">Magnesium</keyword>
<dbReference type="GO" id="GO:0008412">
    <property type="term" value="F:4-hydroxybenzoate polyprenyltransferase activity"/>
    <property type="evidence" value="ECO:0007669"/>
    <property type="project" value="UniProtKB-UniRule"/>
</dbReference>
<keyword evidence="5 11" id="KW-0997">Cell inner membrane</keyword>
<sequence>MSRMIIFLITKAKIYFRIARINNPIGFLLFLYPILWTFWLLKKGTPDLGILLIFIFGTFSVRSAGCTINDLLDKKFDGLVKRTKNRPFPKKEIKEKEALIIFFLFSSISVFLAFQLSYASIMLASVSMILTIVYPLVKRFNHFPQIVLGISTGLSIPMIFLEINNSFFCTECLNLFLVNIVWTVIYDTQYAMVDKKYDLKIGLKSTAIFFSNFNQRAICFLQILMIIMLIYLGFQKNLKSVYFLGLFLVVLVFIYQYKIICNHQPESYIKAFLSNGLVGCILFLGILLNYIDYNR</sequence>
<evidence type="ECO:0000256" key="6">
    <source>
        <dbReference type="ARBA" id="ARBA00022679"/>
    </source>
</evidence>
<feature type="transmembrane region" description="Helical" evidence="11">
    <location>
        <begin position="240"/>
        <end position="260"/>
    </location>
</feature>
<dbReference type="EC" id="2.5.1.39" evidence="11 12"/>
<name>A0A1V0HK15_9ENTR</name>
<dbReference type="KEGG" id="rped:AOQ87_00365"/>
<evidence type="ECO:0000256" key="7">
    <source>
        <dbReference type="ARBA" id="ARBA00022688"/>
    </source>
</evidence>
<comment type="similarity">
    <text evidence="3 11">Belongs to the UbiA prenyltransferase family.</text>
</comment>
<evidence type="ECO:0000256" key="1">
    <source>
        <dbReference type="ARBA" id="ARBA00001946"/>
    </source>
</evidence>
<evidence type="ECO:0000256" key="9">
    <source>
        <dbReference type="ARBA" id="ARBA00022989"/>
    </source>
</evidence>
<dbReference type="FunFam" id="1.20.120.1780:FF:000001">
    <property type="entry name" value="4-hydroxybenzoate octaprenyltransferase"/>
    <property type="match status" value="1"/>
</dbReference>
<dbReference type="HAMAP" id="MF_01635">
    <property type="entry name" value="UbiA"/>
    <property type="match status" value="1"/>
</dbReference>
<dbReference type="InterPro" id="IPR000537">
    <property type="entry name" value="UbiA_prenyltransferase"/>
</dbReference>
<dbReference type="GO" id="GO:0005886">
    <property type="term" value="C:plasma membrane"/>
    <property type="evidence" value="ECO:0007669"/>
    <property type="project" value="UniProtKB-SubCell"/>
</dbReference>
<evidence type="ECO:0000256" key="11">
    <source>
        <dbReference type="HAMAP-Rule" id="MF_01635"/>
    </source>
</evidence>